<protein>
    <submittedName>
        <fullName evidence="2">IS982 family transposase</fullName>
    </submittedName>
</protein>
<sequence length="259" mass="29359">MSRPDLRLLPVSEALHVLQKWLDPKMPPKVRQPNEKASDAELVSIAVLQKFHHQLYFSCWWRFVKLNFCGHLPSLTQASVRLNRLLPTIEAVCVEVEDLDFCLIDSLPLPVCRSKRASRCKVREATMGFGTQGSVYGFKCHAWSTLNGKLAQYVIRPANQHDLIAGYDLNADWVAYGAPRIIGDKADLDGVNLTPPKKNARTLDPRWKKEYGAARNMIETVFSSLTRAGIRWGQIKTLTSLRLKVALTVLAHNWRFLNP</sequence>
<dbReference type="InterPro" id="IPR025668">
    <property type="entry name" value="Tnp_DDE_dom"/>
</dbReference>
<dbReference type="Pfam" id="PF13612">
    <property type="entry name" value="DDE_Tnp_1_3"/>
    <property type="match status" value="1"/>
</dbReference>
<organism evidence="2 3">
    <name type="scientific">Deinococcus rubellus</name>
    <dbReference type="NCBI Taxonomy" id="1889240"/>
    <lineage>
        <taxon>Bacteria</taxon>
        <taxon>Thermotogati</taxon>
        <taxon>Deinococcota</taxon>
        <taxon>Deinococci</taxon>
        <taxon>Deinococcales</taxon>
        <taxon>Deinococcaceae</taxon>
        <taxon>Deinococcus</taxon>
    </lineage>
</organism>
<dbReference type="RefSeq" id="WP_260561384.1">
    <property type="nucleotide sequence ID" value="NZ_CP104213.1"/>
</dbReference>
<evidence type="ECO:0000259" key="1">
    <source>
        <dbReference type="Pfam" id="PF13612"/>
    </source>
</evidence>
<feature type="domain" description="Transposase DDE" evidence="1">
    <location>
        <begin position="102"/>
        <end position="174"/>
    </location>
</feature>
<proteinExistence type="predicted"/>
<evidence type="ECO:0000313" key="2">
    <source>
        <dbReference type="EMBL" id="UWX65127.1"/>
    </source>
</evidence>
<reference evidence="2" key="1">
    <citation type="submission" date="2022-09" db="EMBL/GenBank/DDBJ databases">
        <title>genome sequence of Deinococcus rubellus.</title>
        <authorList>
            <person name="Srinivasan S."/>
        </authorList>
    </citation>
    <scope>NUCLEOTIDE SEQUENCE</scope>
    <source>
        <strain evidence="2">Ant6</strain>
    </source>
</reference>
<name>A0ABY5YM01_9DEIO</name>
<dbReference type="EMBL" id="CP104213">
    <property type="protein sequence ID" value="UWX65127.1"/>
    <property type="molecule type" value="Genomic_DNA"/>
</dbReference>
<accession>A0ABY5YM01</accession>
<dbReference type="NCBIfam" id="NF033520">
    <property type="entry name" value="transpos_IS982"/>
    <property type="match status" value="1"/>
</dbReference>
<keyword evidence="3" id="KW-1185">Reference proteome</keyword>
<evidence type="ECO:0000313" key="3">
    <source>
        <dbReference type="Proteomes" id="UP001060261"/>
    </source>
</evidence>
<dbReference type="Proteomes" id="UP001060261">
    <property type="component" value="Chromosome"/>
</dbReference>
<gene>
    <name evidence="2" type="ORF">N0D28_05570</name>
</gene>